<evidence type="ECO:0000313" key="2">
    <source>
        <dbReference type="WBParaSite" id="MBELARI_LOCUS9805.1"/>
    </source>
</evidence>
<dbReference type="AlphaFoldDB" id="A0AAF3FU56"/>
<evidence type="ECO:0000313" key="1">
    <source>
        <dbReference type="Proteomes" id="UP000887575"/>
    </source>
</evidence>
<sequence length="233" mass="26470">MIWKLFIIEKIRKAKDFKRWDLVDTCIASSKVCKRKSENETPRWTTDTGLAKIICLLRLLHVAKDRSGRPYPIYHNELMENVHNYDRRTIRLGEKLDGELLKRSKVKAEVIRNGMMVYVVLEKEIVDLIEEPNLVGSIKPKVCNEVMGSLLNPVIAPLHFAEEYDGENNLSITSGTYSTHDAQSITSYGTSDGIKRIDSRADLSINSRASDGSINQSASKRFEIRGFGDESHE</sequence>
<protein>
    <submittedName>
        <fullName evidence="2">Uncharacterized protein</fullName>
    </submittedName>
</protein>
<proteinExistence type="predicted"/>
<accession>A0AAF3FU56</accession>
<name>A0AAF3FU56_9BILA</name>
<keyword evidence="1" id="KW-1185">Reference proteome</keyword>
<reference evidence="2" key="1">
    <citation type="submission" date="2024-02" db="UniProtKB">
        <authorList>
            <consortium name="WormBaseParasite"/>
        </authorList>
    </citation>
    <scope>IDENTIFICATION</scope>
</reference>
<dbReference type="WBParaSite" id="MBELARI_LOCUS9805.1">
    <property type="protein sequence ID" value="MBELARI_LOCUS9805.1"/>
    <property type="gene ID" value="MBELARI_LOCUS9805"/>
</dbReference>
<organism evidence="1 2">
    <name type="scientific">Mesorhabditis belari</name>
    <dbReference type="NCBI Taxonomy" id="2138241"/>
    <lineage>
        <taxon>Eukaryota</taxon>
        <taxon>Metazoa</taxon>
        <taxon>Ecdysozoa</taxon>
        <taxon>Nematoda</taxon>
        <taxon>Chromadorea</taxon>
        <taxon>Rhabditida</taxon>
        <taxon>Rhabditina</taxon>
        <taxon>Rhabditomorpha</taxon>
        <taxon>Rhabditoidea</taxon>
        <taxon>Rhabditidae</taxon>
        <taxon>Mesorhabditinae</taxon>
        <taxon>Mesorhabditis</taxon>
    </lineage>
</organism>
<dbReference type="Proteomes" id="UP000887575">
    <property type="component" value="Unassembled WGS sequence"/>
</dbReference>